<organism evidence="1 2">
    <name type="scientific">Pandoraea apista</name>
    <dbReference type="NCBI Taxonomy" id="93218"/>
    <lineage>
        <taxon>Bacteria</taxon>
        <taxon>Pseudomonadati</taxon>
        <taxon>Pseudomonadota</taxon>
        <taxon>Betaproteobacteria</taxon>
        <taxon>Burkholderiales</taxon>
        <taxon>Burkholderiaceae</taxon>
        <taxon>Pandoraea</taxon>
    </lineage>
</organism>
<proteinExistence type="predicted"/>
<sequence>MNLITITTGDLIGPALDWAVAKAIKAPFTTGPFSTDWGLGGPILEMHGVGFFRNGKGVYANEAKRWEANRIVNLDQAPILRHGYRALGPTPLVAGLRCLVRSKLGETVAVLAELINTGV</sequence>
<dbReference type="AlphaFoldDB" id="A0A5E5P105"/>
<dbReference type="OrthoDB" id="8564427at2"/>
<evidence type="ECO:0000313" key="1">
    <source>
        <dbReference type="EMBL" id="VVG70356.1"/>
    </source>
</evidence>
<gene>
    <name evidence="1" type="ORF">PAP18089_01316</name>
</gene>
<protein>
    <submittedName>
        <fullName evidence="1">Uncharacterized protein</fullName>
    </submittedName>
</protein>
<reference evidence="1 2" key="1">
    <citation type="submission" date="2019-08" db="EMBL/GenBank/DDBJ databases">
        <authorList>
            <person name="Peeters C."/>
        </authorList>
    </citation>
    <scope>NUCLEOTIDE SEQUENCE [LARGE SCALE GENOMIC DNA]</scope>
    <source>
        <strain evidence="1 2">LMG 18089</strain>
    </source>
</reference>
<dbReference type="EMBL" id="CABPSX010000002">
    <property type="protein sequence ID" value="VVG70356.1"/>
    <property type="molecule type" value="Genomic_DNA"/>
</dbReference>
<evidence type="ECO:0000313" key="2">
    <source>
        <dbReference type="Proteomes" id="UP000364291"/>
    </source>
</evidence>
<dbReference type="RefSeq" id="WP_150728496.1">
    <property type="nucleotide sequence ID" value="NZ_CABPSX010000002.1"/>
</dbReference>
<accession>A0A5E5P105</accession>
<dbReference type="Proteomes" id="UP000364291">
    <property type="component" value="Unassembled WGS sequence"/>
</dbReference>
<name>A0A5E5P105_9BURK</name>